<comment type="PTM">
    <text evidence="9">PSK-alpha is produced by endopeptidase digestion. PSK-beta is produced from PSK-alpha by exopeptidase digestion.</text>
</comment>
<evidence type="ECO:0000256" key="1">
    <source>
        <dbReference type="ARBA" id="ARBA00004613"/>
    </source>
</evidence>
<evidence type="ECO:0000256" key="5">
    <source>
        <dbReference type="ARBA" id="ARBA00022641"/>
    </source>
</evidence>
<dbReference type="EMBL" id="GGEC01031950">
    <property type="protein sequence ID" value="MBX12434.1"/>
    <property type="molecule type" value="Transcribed_RNA"/>
</dbReference>
<keyword evidence="4 9" id="KW-0964">Secreted</keyword>
<keyword evidence="10" id="KW-1133">Transmembrane helix</keyword>
<reference evidence="11" key="1">
    <citation type="submission" date="2018-02" db="EMBL/GenBank/DDBJ databases">
        <title>Rhizophora mucronata_Transcriptome.</title>
        <authorList>
            <person name="Meera S.P."/>
            <person name="Sreeshan A."/>
            <person name="Augustine A."/>
        </authorList>
    </citation>
    <scope>NUCLEOTIDE SEQUENCE</scope>
    <source>
        <tissue evidence="11">Leaf</tissue>
    </source>
</reference>
<evidence type="ECO:0000256" key="6">
    <source>
        <dbReference type="ARBA" id="ARBA00022729"/>
    </source>
</evidence>
<dbReference type="PANTHER" id="PTHR33285">
    <property type="entry name" value="PHYTOSULFOKINES 3"/>
    <property type="match status" value="1"/>
</dbReference>
<comment type="PTM">
    <text evidence="9">Sulfation is important for activity and for the binding to a putative membrane receptor.</text>
</comment>
<feature type="transmembrane region" description="Helical" evidence="10">
    <location>
        <begin position="45"/>
        <end position="67"/>
    </location>
</feature>
<evidence type="ECO:0000313" key="11">
    <source>
        <dbReference type="EMBL" id="MBX12434.1"/>
    </source>
</evidence>
<comment type="function">
    <text evidence="9">Promotes plant cell differentiation, organogenesis and somatic embryogenesis as well as cell proliferation.</text>
</comment>
<keyword evidence="6 9" id="KW-0732">Signal</keyword>
<dbReference type="GO" id="GO:0008283">
    <property type="term" value="P:cell population proliferation"/>
    <property type="evidence" value="ECO:0007669"/>
    <property type="project" value="UniProtKB-UniRule"/>
</dbReference>
<keyword evidence="3 9" id="KW-0217">Developmental protein</keyword>
<evidence type="ECO:0000256" key="4">
    <source>
        <dbReference type="ARBA" id="ARBA00022525"/>
    </source>
</evidence>
<name>A0A2P2L375_RHIMU</name>
<comment type="subcellular location">
    <subcellularLocation>
        <location evidence="1 9">Secreted</location>
    </subcellularLocation>
</comment>
<protein>
    <recommendedName>
        <fullName evidence="9">Phytosulfokine</fullName>
    </recommendedName>
    <component>
        <recommendedName>
            <fullName evidence="9">Phytosulfokine-alpha</fullName>
            <shortName evidence="9">PSK-alpha</shortName>
            <shortName evidence="9">Phytosulfokine-a</shortName>
        </recommendedName>
    </component>
    <component>
        <recommendedName>
            <fullName evidence="9">Phytosulfokine-beta</fullName>
            <shortName evidence="9">PSK-beta</shortName>
            <shortName evidence="9">Phytosulfokine-b</shortName>
        </recommendedName>
    </component>
</protein>
<organism evidence="11">
    <name type="scientific">Rhizophora mucronata</name>
    <name type="common">Asiatic mangrove</name>
    <dbReference type="NCBI Taxonomy" id="61149"/>
    <lineage>
        <taxon>Eukaryota</taxon>
        <taxon>Viridiplantae</taxon>
        <taxon>Streptophyta</taxon>
        <taxon>Embryophyta</taxon>
        <taxon>Tracheophyta</taxon>
        <taxon>Spermatophyta</taxon>
        <taxon>Magnoliopsida</taxon>
        <taxon>eudicotyledons</taxon>
        <taxon>Gunneridae</taxon>
        <taxon>Pentapetalae</taxon>
        <taxon>rosids</taxon>
        <taxon>fabids</taxon>
        <taxon>Malpighiales</taxon>
        <taxon>Rhizophoraceae</taxon>
        <taxon>Rhizophora</taxon>
    </lineage>
</organism>
<dbReference type="InterPro" id="IPR009438">
    <property type="entry name" value="Phytosulfokine"/>
</dbReference>
<comment type="similarity">
    <text evidence="2 9">Belongs to the phytosulfokine family.</text>
</comment>
<evidence type="ECO:0000256" key="2">
    <source>
        <dbReference type="ARBA" id="ARBA00010781"/>
    </source>
</evidence>
<dbReference type="Pfam" id="PF06404">
    <property type="entry name" value="PSK"/>
    <property type="match status" value="1"/>
</dbReference>
<proteinExistence type="inferred from homology"/>
<accession>A0A2P2L375</accession>
<evidence type="ECO:0000256" key="10">
    <source>
        <dbReference type="SAM" id="Phobius"/>
    </source>
</evidence>
<evidence type="ECO:0000256" key="7">
    <source>
        <dbReference type="ARBA" id="ARBA00022782"/>
    </source>
</evidence>
<feature type="transmembrane region" description="Helical" evidence="10">
    <location>
        <begin position="12"/>
        <end position="33"/>
    </location>
</feature>
<keyword evidence="10" id="KW-0472">Membrane</keyword>
<dbReference type="GO" id="GO:0008083">
    <property type="term" value="F:growth factor activity"/>
    <property type="evidence" value="ECO:0007669"/>
    <property type="project" value="UniProtKB-UniRule"/>
</dbReference>
<dbReference type="AlphaFoldDB" id="A0A2P2L375"/>
<evidence type="ECO:0000256" key="8">
    <source>
        <dbReference type="ARBA" id="ARBA00023030"/>
    </source>
</evidence>
<keyword evidence="5 9" id="KW-0765">Sulfation</keyword>
<dbReference type="GO" id="GO:0030154">
    <property type="term" value="P:cell differentiation"/>
    <property type="evidence" value="ECO:0007669"/>
    <property type="project" value="UniProtKB-UniRule"/>
</dbReference>
<keyword evidence="10" id="KW-0812">Transmembrane</keyword>
<evidence type="ECO:0000256" key="9">
    <source>
        <dbReference type="RuleBase" id="RU368031"/>
    </source>
</evidence>
<dbReference type="GO" id="GO:0005576">
    <property type="term" value="C:extracellular region"/>
    <property type="evidence" value="ECO:0007669"/>
    <property type="project" value="UniProtKB-SubCell"/>
</dbReference>
<evidence type="ECO:0000256" key="3">
    <source>
        <dbReference type="ARBA" id="ARBA00022473"/>
    </source>
</evidence>
<sequence>MPPSPCTSRTVLISNALGIFSCLPLSLFDTDYMVTKAMKMKGTSLAFLIVLLSVSLVFSSTSARLLLPKQGQKETKANGIAEAVSETKEDFSDLMGSTVCDDKDEACLKERMMAEAHLDYIYTQHHKP</sequence>
<keyword evidence="7 9" id="KW-0221">Differentiation</keyword>
<keyword evidence="8 9" id="KW-0339">Growth factor</keyword>
<dbReference type="PANTHER" id="PTHR33285:SF33">
    <property type="entry name" value="PHYTOSULFOKINE"/>
    <property type="match status" value="1"/>
</dbReference>